<keyword evidence="1" id="KW-0175">Coiled coil</keyword>
<organism evidence="4">
    <name type="scientific">viral metagenome</name>
    <dbReference type="NCBI Taxonomy" id="1070528"/>
    <lineage>
        <taxon>unclassified sequences</taxon>
        <taxon>metagenomes</taxon>
        <taxon>organismal metagenomes</taxon>
    </lineage>
</organism>
<dbReference type="GO" id="GO:0003677">
    <property type="term" value="F:DNA binding"/>
    <property type="evidence" value="ECO:0007669"/>
    <property type="project" value="InterPro"/>
</dbReference>
<feature type="coiled-coil region" evidence="1">
    <location>
        <begin position="1062"/>
        <end position="1089"/>
    </location>
</feature>
<dbReference type="EMBL" id="MN739094">
    <property type="protein sequence ID" value="QHS88173.1"/>
    <property type="molecule type" value="Genomic_DNA"/>
</dbReference>
<evidence type="ECO:0008006" key="5">
    <source>
        <dbReference type="Google" id="ProtNLM"/>
    </source>
</evidence>
<dbReference type="InterPro" id="IPR001650">
    <property type="entry name" value="Helicase_C-like"/>
</dbReference>
<protein>
    <recommendedName>
        <fullName evidence="5">Helicase ATP-binding domain-containing protein</fullName>
    </recommendedName>
</protein>
<feature type="domain" description="Helicase C-terminal" evidence="3">
    <location>
        <begin position="463"/>
        <end position="635"/>
    </location>
</feature>
<dbReference type="SMART" id="SM00487">
    <property type="entry name" value="DEXDc"/>
    <property type="match status" value="1"/>
</dbReference>
<dbReference type="CDD" id="cd18785">
    <property type="entry name" value="SF2_C"/>
    <property type="match status" value="1"/>
</dbReference>
<dbReference type="Pfam" id="PF04851">
    <property type="entry name" value="ResIII"/>
    <property type="match status" value="1"/>
</dbReference>
<dbReference type="Pfam" id="PF00271">
    <property type="entry name" value="Helicase_C"/>
    <property type="match status" value="1"/>
</dbReference>
<feature type="domain" description="Helicase ATP-binding" evidence="2">
    <location>
        <begin position="81"/>
        <end position="288"/>
    </location>
</feature>
<dbReference type="InterPro" id="IPR014001">
    <property type="entry name" value="Helicase_ATP-bd"/>
</dbReference>
<dbReference type="InterPro" id="IPR027417">
    <property type="entry name" value="P-loop_NTPase"/>
</dbReference>
<dbReference type="GO" id="GO:0016787">
    <property type="term" value="F:hydrolase activity"/>
    <property type="evidence" value="ECO:0007669"/>
    <property type="project" value="InterPro"/>
</dbReference>
<dbReference type="InterPro" id="IPR006935">
    <property type="entry name" value="Helicase/UvrB_N"/>
</dbReference>
<dbReference type="GO" id="GO:0005524">
    <property type="term" value="F:ATP binding"/>
    <property type="evidence" value="ECO:0007669"/>
    <property type="project" value="InterPro"/>
</dbReference>
<proteinExistence type="predicted"/>
<reference evidence="4" key="1">
    <citation type="journal article" date="2020" name="Nature">
        <title>Giant virus diversity and host interactions through global metagenomics.</title>
        <authorList>
            <person name="Schulz F."/>
            <person name="Roux S."/>
            <person name="Paez-Espino D."/>
            <person name="Jungbluth S."/>
            <person name="Walsh D.A."/>
            <person name="Denef V.J."/>
            <person name="McMahon K.D."/>
            <person name="Konstantinidis K.T."/>
            <person name="Eloe-Fadrosh E.A."/>
            <person name="Kyrpides N.C."/>
            <person name="Woyke T."/>
        </authorList>
    </citation>
    <scope>NUCLEOTIDE SEQUENCE</scope>
    <source>
        <strain evidence="4">GVMAG-M-3300010158-55</strain>
    </source>
</reference>
<accession>A0A6C0B9N4</accession>
<dbReference type="AlphaFoldDB" id="A0A6C0B9N4"/>
<dbReference type="PROSITE" id="PS51192">
    <property type="entry name" value="HELICASE_ATP_BIND_1"/>
    <property type="match status" value="1"/>
</dbReference>
<dbReference type="Gene3D" id="3.40.50.300">
    <property type="entry name" value="P-loop containing nucleotide triphosphate hydrolases"/>
    <property type="match status" value="2"/>
</dbReference>
<evidence type="ECO:0000259" key="2">
    <source>
        <dbReference type="PROSITE" id="PS51192"/>
    </source>
</evidence>
<evidence type="ECO:0000313" key="4">
    <source>
        <dbReference type="EMBL" id="QHS88173.1"/>
    </source>
</evidence>
<dbReference type="PROSITE" id="PS51194">
    <property type="entry name" value="HELICASE_CTER"/>
    <property type="match status" value="1"/>
</dbReference>
<evidence type="ECO:0000259" key="3">
    <source>
        <dbReference type="PROSITE" id="PS51194"/>
    </source>
</evidence>
<dbReference type="SMART" id="SM00490">
    <property type="entry name" value="HELICc"/>
    <property type="match status" value="1"/>
</dbReference>
<sequence length="1091" mass="127996">MNEFIVYKIPDFNVTIDYTAFQPYPIIEDDFINQLHEYKEFNLPIQQSTPATEEEVKQIVHDTDMLPLSLTTYQMFVRNFMSNYTPYNGMLLFHGLGTGKTCSAITICEEYRNYLKTSSKQQRIYVLSMTDAIVKNFKYQLFNESHLQQVNNRWVCTSCVGDKFLQELDPYQLLPMKKDSLIKLIYALIDEYYVFMGCRAFANEVGHAIERKTEPGKKKYIQDHYEGAMFVIDEAHNIKDDTSEYISFANCITQIVNYTTIKLLLMTATPIFHNCRDIIFLTQLLNRNDKRPYIQDASDIFDSHDTFTEGGKDVLIQHLHGYVSYVKGENPYSFPYRIYPETHYTHPENRDYTLEHLKIYPVKLSEFQSQKYMQEQLNTPTSGLELTVFNIYNQLAMIVYPNGGNIKEAMLINEKSKLPDIAYLSNSERFFDPEQIFKYSGKLHKIQTILQKSEGIILIYVRQITEGIYPIAVALEAIGYKYKDKTKRTNLCKEYNKIDNGFSYVVLNPSFANASVNIQDTISLINQSENKDGNKIKVVIITDATTEGIDFKNIRQIHILNPWWNLSQIEQIIGRAVRFRSHKDLEFNDRNVEIFMHTAFLHDNSGPTIDYRMYSDCEQKAKKIGQVTRILKEIAFDCRFNSIQTQTNESLNGLTVYQTTSSGLKIEHPIGDMPYTVLTDYMEDCNYTCTTESHEPGTKLSMDYLTSHTNSVIQQIKVLFNKNYVYTREELIDEVQSVVPEEKLDYVLSQMIDNKIPIFDRFNRQGYIVNIGEYYMFQPPQLDSNIPTYERRIPMAYVHESIIIEPVEKEKHDLNVEKLLTTLKSKYDLSETEGTQKLRAVGDEYLVYSAFEDLYKKLDTLLPMKMEEWKEDKRTIYIHALMDRLTDVESLELAKYLHTRPSLNDFEHQLKAYYKLFEVDGIYILWEYTATRIAYYTKEWERYVHYDYPTLPVLKQDSEKNIDNLELPLGGISVSKDLSEREFKLSLPTLPSEKPRYGFKITKKPDAIDILHQLIPTSVKEETKVPKIEHLIWQIEFCLRYFDLKKHGRKGKRWFLNPVEVIQNVARNFNLINENLKEKEKDKEKKEKKKK</sequence>
<name>A0A6C0B9N4_9ZZZZ</name>
<evidence type="ECO:0000256" key="1">
    <source>
        <dbReference type="SAM" id="Coils"/>
    </source>
</evidence>
<dbReference type="SUPFAM" id="SSF52540">
    <property type="entry name" value="P-loop containing nucleoside triphosphate hydrolases"/>
    <property type="match status" value="1"/>
</dbReference>